<dbReference type="AlphaFoldDB" id="A0A1Y6D4G0"/>
<dbReference type="STRING" id="1760988.SAMN02949497_4811"/>
<evidence type="ECO:0000313" key="1">
    <source>
        <dbReference type="EMBL" id="SMF97838.1"/>
    </source>
</evidence>
<proteinExistence type="predicted"/>
<accession>A0A1Y6D4G0</accession>
<name>A0A1Y6D4G0_9GAMM</name>
<evidence type="ECO:0000313" key="2">
    <source>
        <dbReference type="Proteomes" id="UP000192923"/>
    </source>
</evidence>
<keyword evidence="2" id="KW-1185">Reference proteome</keyword>
<gene>
    <name evidence="1" type="ORF">SAMN02949497_4811</name>
</gene>
<evidence type="ECO:0008006" key="3">
    <source>
        <dbReference type="Google" id="ProtNLM"/>
    </source>
</evidence>
<protein>
    <recommendedName>
        <fullName evidence="3">Diphthamide synthase</fullName>
    </recommendedName>
</protein>
<reference evidence="1 2" key="1">
    <citation type="submission" date="2016-12" db="EMBL/GenBank/DDBJ databases">
        <authorList>
            <person name="Song W.-J."/>
            <person name="Kurnit D.M."/>
        </authorList>
    </citation>
    <scope>NUCLEOTIDE SEQUENCE [LARGE SCALE GENOMIC DNA]</scope>
    <source>
        <strain evidence="1 2">175</strain>
    </source>
</reference>
<dbReference type="EMBL" id="FXAM01000005">
    <property type="protein sequence ID" value="SMF97838.1"/>
    <property type="molecule type" value="Genomic_DNA"/>
</dbReference>
<dbReference type="SUPFAM" id="SSF52402">
    <property type="entry name" value="Adenine nucleotide alpha hydrolases-like"/>
    <property type="match status" value="1"/>
</dbReference>
<sequence>MSGPRPRALLAWSSGKDSAWALHALRRAGDVEVVAQRWSRKSEQSAKWINCSLTAWATPMDWSIR</sequence>
<organism evidence="1 2">
    <name type="scientific">Methylomagnum ishizawai</name>
    <dbReference type="NCBI Taxonomy" id="1760988"/>
    <lineage>
        <taxon>Bacteria</taxon>
        <taxon>Pseudomonadati</taxon>
        <taxon>Pseudomonadota</taxon>
        <taxon>Gammaproteobacteria</taxon>
        <taxon>Methylococcales</taxon>
        <taxon>Methylococcaceae</taxon>
        <taxon>Methylomagnum</taxon>
    </lineage>
</organism>
<dbReference type="Proteomes" id="UP000192923">
    <property type="component" value="Unassembled WGS sequence"/>
</dbReference>